<dbReference type="Proteomes" id="UP001501757">
    <property type="component" value="Unassembled WGS sequence"/>
</dbReference>
<evidence type="ECO:0000313" key="2">
    <source>
        <dbReference type="Proteomes" id="UP001501757"/>
    </source>
</evidence>
<dbReference type="RefSeq" id="WP_343840617.1">
    <property type="nucleotide sequence ID" value="NZ_BAAAEI010000001.1"/>
</dbReference>
<dbReference type="Pfam" id="PF07277">
    <property type="entry name" value="SapC"/>
    <property type="match status" value="1"/>
</dbReference>
<gene>
    <name evidence="1" type="ORF">GCM10009092_01840</name>
</gene>
<comment type="caution">
    <text evidence="1">The sequence shown here is derived from an EMBL/GenBank/DDBJ whole genome shotgun (WGS) entry which is preliminary data.</text>
</comment>
<dbReference type="InterPro" id="IPR010836">
    <property type="entry name" value="SapC"/>
</dbReference>
<dbReference type="EMBL" id="BAAAEI010000001">
    <property type="protein sequence ID" value="GAA0340968.1"/>
    <property type="molecule type" value="Genomic_DNA"/>
</dbReference>
<keyword evidence="2" id="KW-1185">Reference proteome</keyword>
<proteinExistence type="predicted"/>
<reference evidence="2" key="1">
    <citation type="journal article" date="2019" name="Int. J. Syst. Evol. Microbiol.">
        <title>The Global Catalogue of Microorganisms (GCM) 10K type strain sequencing project: providing services to taxonomists for standard genome sequencing and annotation.</title>
        <authorList>
            <consortium name="The Broad Institute Genomics Platform"/>
            <consortium name="The Broad Institute Genome Sequencing Center for Infectious Disease"/>
            <person name="Wu L."/>
            <person name="Ma J."/>
        </authorList>
    </citation>
    <scope>NUCLEOTIDE SEQUENCE [LARGE SCALE GENOMIC DNA]</scope>
    <source>
        <strain evidence="2">JCM 13378</strain>
    </source>
</reference>
<accession>A0ABP3GAT4</accession>
<sequence length="237" mass="26741">MSQMKVESLNNIDHKDVRIDTTKGASLGDKVMLSMLTLPEFRTAQAYYPVVLHKNAQTGEFYPVALFGFEAEENLFLQGDQWQAGYIPLYQQRGPFLIGQSNGQRVIHINMQHPRVNLDKGEPLFLEYGGYSPYLEQLVSVLETLHQGVEMNNHFIAALLELNLIESFSLEVQLDNHAKHQLLGFYTVNEKSLSELSAEQLAGLNQQGYLEAIYMMLASQSQFAKLVAMKNAQLALT</sequence>
<evidence type="ECO:0000313" key="1">
    <source>
        <dbReference type="EMBL" id="GAA0340968.1"/>
    </source>
</evidence>
<organism evidence="1 2">
    <name type="scientific">Bowmanella denitrificans</name>
    <dbReference type="NCBI Taxonomy" id="366582"/>
    <lineage>
        <taxon>Bacteria</taxon>
        <taxon>Pseudomonadati</taxon>
        <taxon>Pseudomonadota</taxon>
        <taxon>Gammaproteobacteria</taxon>
        <taxon>Alteromonadales</taxon>
        <taxon>Alteromonadaceae</taxon>
        <taxon>Bowmanella</taxon>
    </lineage>
</organism>
<name>A0ABP3GAT4_9ALTE</name>
<protein>
    <submittedName>
        <fullName evidence="1">SapC family protein</fullName>
    </submittedName>
</protein>